<evidence type="ECO:0000313" key="6">
    <source>
        <dbReference type="Proteomes" id="UP000504634"/>
    </source>
</evidence>
<evidence type="ECO:0000256" key="5">
    <source>
        <dbReference type="SAM" id="Phobius"/>
    </source>
</evidence>
<dbReference type="AlphaFoldDB" id="A0A6J2TJE7"/>
<evidence type="ECO:0000256" key="2">
    <source>
        <dbReference type="ARBA" id="ARBA00022692"/>
    </source>
</evidence>
<accession>A0A6J2TJE7</accession>
<protein>
    <submittedName>
        <fullName evidence="7">Protein late bloomer</fullName>
    </submittedName>
</protein>
<keyword evidence="3 5" id="KW-1133">Transmembrane helix</keyword>
<proteinExistence type="predicted"/>
<feature type="transmembrane region" description="Helical" evidence="5">
    <location>
        <begin position="46"/>
        <end position="69"/>
    </location>
</feature>
<dbReference type="Pfam" id="PF00335">
    <property type="entry name" value="Tetraspanin"/>
    <property type="match status" value="1"/>
</dbReference>
<dbReference type="InterPro" id="IPR008952">
    <property type="entry name" value="Tetraspanin_EC2_sf"/>
</dbReference>
<dbReference type="InterPro" id="IPR018499">
    <property type="entry name" value="Tetraspanin/Peripherin"/>
</dbReference>
<keyword evidence="6" id="KW-1185">Reference proteome</keyword>
<feature type="transmembrane region" description="Helical" evidence="5">
    <location>
        <begin position="12"/>
        <end position="34"/>
    </location>
</feature>
<dbReference type="RefSeq" id="XP_030375258.1">
    <property type="nucleotide sequence ID" value="XM_030519398.1"/>
</dbReference>
<feature type="transmembrane region" description="Helical" evidence="5">
    <location>
        <begin position="190"/>
        <end position="214"/>
    </location>
</feature>
<reference evidence="7" key="1">
    <citation type="submission" date="2025-08" db="UniProtKB">
        <authorList>
            <consortium name="RefSeq"/>
        </authorList>
    </citation>
    <scope>IDENTIFICATION</scope>
    <source>
        <strain evidence="7">11010-0011.00</strain>
        <tissue evidence="7">Whole body</tissue>
    </source>
</reference>
<dbReference type="CDD" id="cd03127">
    <property type="entry name" value="tetraspanin_LEL"/>
    <property type="match status" value="1"/>
</dbReference>
<dbReference type="GeneID" id="115624611"/>
<feature type="transmembrane region" description="Helical" evidence="5">
    <location>
        <begin position="75"/>
        <end position="92"/>
    </location>
</feature>
<keyword evidence="4 5" id="KW-0472">Membrane</keyword>
<comment type="subcellular location">
    <subcellularLocation>
        <location evidence="1">Membrane</location>
        <topology evidence="1">Multi-pass membrane protein</topology>
    </subcellularLocation>
</comment>
<dbReference type="SUPFAM" id="SSF48652">
    <property type="entry name" value="Tetraspanin"/>
    <property type="match status" value="1"/>
</dbReference>
<organism evidence="6 7">
    <name type="scientific">Drosophila lebanonensis</name>
    <name type="common">Fruit fly</name>
    <name type="synonym">Scaptodrosophila lebanonensis</name>
    <dbReference type="NCBI Taxonomy" id="7225"/>
    <lineage>
        <taxon>Eukaryota</taxon>
        <taxon>Metazoa</taxon>
        <taxon>Ecdysozoa</taxon>
        <taxon>Arthropoda</taxon>
        <taxon>Hexapoda</taxon>
        <taxon>Insecta</taxon>
        <taxon>Pterygota</taxon>
        <taxon>Neoptera</taxon>
        <taxon>Endopterygota</taxon>
        <taxon>Diptera</taxon>
        <taxon>Brachycera</taxon>
        <taxon>Muscomorpha</taxon>
        <taxon>Ephydroidea</taxon>
        <taxon>Drosophilidae</taxon>
        <taxon>Scaptodrosophila</taxon>
    </lineage>
</organism>
<dbReference type="Proteomes" id="UP000504634">
    <property type="component" value="Unplaced"/>
</dbReference>
<dbReference type="OrthoDB" id="7965952at2759"/>
<evidence type="ECO:0000256" key="4">
    <source>
        <dbReference type="ARBA" id="ARBA00023136"/>
    </source>
</evidence>
<evidence type="ECO:0000313" key="7">
    <source>
        <dbReference type="RefSeq" id="XP_030375258.1"/>
    </source>
</evidence>
<keyword evidence="2 5" id="KW-0812">Transmembrane</keyword>
<evidence type="ECO:0000256" key="1">
    <source>
        <dbReference type="ARBA" id="ARBA00004141"/>
    </source>
</evidence>
<dbReference type="GO" id="GO:0016020">
    <property type="term" value="C:membrane"/>
    <property type="evidence" value="ECO:0007669"/>
    <property type="project" value="UniProtKB-SubCell"/>
</dbReference>
<sequence length="252" mass="28717">MNIVYNTIKYTGLLSNLLYMMLAIGIMSGAGLGLQMAEPNTPEHTYFIESIVLGASICIIVIFGCYGLVCNLLSVNIIFTCFILIVLGVEYIQVRSYQPHTRYSSALRQLDHAWYRVGTQPQLMQQYEAQQHCCGYNNAADYQLLHMQIPASCYQPLKQKSSGATTKLYTRGCLASLDSSQRYIQRRDKVFMWFIVGLELFILTQTIALSILLYKLRQQQRRSLHQVPPGVRREPRANHVNSRTPLLLAQEV</sequence>
<evidence type="ECO:0000256" key="3">
    <source>
        <dbReference type="ARBA" id="ARBA00022989"/>
    </source>
</evidence>
<name>A0A6J2TJE7_DROLE</name>
<dbReference type="Gene3D" id="1.10.1450.10">
    <property type="entry name" value="Tetraspanin"/>
    <property type="match status" value="1"/>
</dbReference>
<gene>
    <name evidence="7" type="primary">LOC115624611</name>
</gene>